<dbReference type="InterPro" id="IPR001131">
    <property type="entry name" value="Peptidase_M24B_aminopep-P_CS"/>
</dbReference>
<reference evidence="6 7" key="1">
    <citation type="journal article" date="2015" name="Nature">
        <title>rRNA introns, odd ribosomes, and small enigmatic genomes across a large radiation of phyla.</title>
        <authorList>
            <person name="Brown C.T."/>
            <person name="Hug L.A."/>
            <person name="Thomas B.C."/>
            <person name="Sharon I."/>
            <person name="Castelle C.J."/>
            <person name="Singh A."/>
            <person name="Wilkins M.J."/>
            <person name="Williams K.H."/>
            <person name="Banfield J.F."/>
        </authorList>
    </citation>
    <scope>NUCLEOTIDE SEQUENCE [LARGE SCALE GENOMIC DNA]</scope>
</reference>
<dbReference type="InterPro" id="IPR000994">
    <property type="entry name" value="Pept_M24"/>
</dbReference>
<evidence type="ECO:0000256" key="1">
    <source>
        <dbReference type="ARBA" id="ARBA00022723"/>
    </source>
</evidence>
<dbReference type="PATRIC" id="fig|1618655.3.peg.414"/>
<evidence type="ECO:0000313" key="7">
    <source>
        <dbReference type="Proteomes" id="UP000034682"/>
    </source>
</evidence>
<dbReference type="GO" id="GO:0016787">
    <property type="term" value="F:hydrolase activity"/>
    <property type="evidence" value="ECO:0007669"/>
    <property type="project" value="UniProtKB-KW"/>
</dbReference>
<evidence type="ECO:0000256" key="2">
    <source>
        <dbReference type="ARBA" id="ARBA00022801"/>
    </source>
</evidence>
<dbReference type="AlphaFoldDB" id="A0A0G1T405"/>
<dbReference type="PANTHER" id="PTHR46112">
    <property type="entry name" value="AMINOPEPTIDASE"/>
    <property type="match status" value="1"/>
</dbReference>
<dbReference type="InterPro" id="IPR050659">
    <property type="entry name" value="Peptidase_M24B"/>
</dbReference>
<keyword evidence="2" id="KW-0378">Hydrolase</keyword>
<organism evidence="6 7">
    <name type="scientific">Candidatus Giovannonibacteria bacterium GW2011_GWB1_47_6b</name>
    <dbReference type="NCBI Taxonomy" id="1618655"/>
    <lineage>
        <taxon>Bacteria</taxon>
        <taxon>Candidatus Giovannoniibacteriota</taxon>
    </lineage>
</organism>
<dbReference type="EMBL" id="LCOK01000018">
    <property type="protein sequence ID" value="KKU76534.1"/>
    <property type="molecule type" value="Genomic_DNA"/>
</dbReference>
<protein>
    <submittedName>
        <fullName evidence="6">Xaa-Pro dipeptidase</fullName>
    </submittedName>
</protein>
<dbReference type="GO" id="GO:0046872">
    <property type="term" value="F:metal ion binding"/>
    <property type="evidence" value="ECO:0007669"/>
    <property type="project" value="UniProtKB-KW"/>
</dbReference>
<dbReference type="InterPro" id="IPR029149">
    <property type="entry name" value="Creatin/AminoP/Spt16_N"/>
</dbReference>
<gene>
    <name evidence="6" type="ORF">UY02_C0018G0015</name>
</gene>
<feature type="domain" description="Peptidase M24" evidence="4">
    <location>
        <begin position="144"/>
        <end position="346"/>
    </location>
</feature>
<dbReference type="Pfam" id="PF01321">
    <property type="entry name" value="Creatinase_N"/>
    <property type="match status" value="1"/>
</dbReference>
<dbReference type="PROSITE" id="PS00491">
    <property type="entry name" value="PROLINE_PEPTIDASE"/>
    <property type="match status" value="1"/>
</dbReference>
<dbReference type="SUPFAM" id="SSF55920">
    <property type="entry name" value="Creatinase/aminopeptidase"/>
    <property type="match status" value="1"/>
</dbReference>
<name>A0A0G1T405_9BACT</name>
<dbReference type="SUPFAM" id="SSF53092">
    <property type="entry name" value="Creatinase/prolidase N-terminal domain"/>
    <property type="match status" value="1"/>
</dbReference>
<comment type="similarity">
    <text evidence="3">Belongs to the peptidase M24B family.</text>
</comment>
<proteinExistence type="inferred from homology"/>
<evidence type="ECO:0000259" key="4">
    <source>
        <dbReference type="Pfam" id="PF00557"/>
    </source>
</evidence>
<keyword evidence="1 3" id="KW-0479">Metal-binding</keyword>
<evidence type="ECO:0000259" key="5">
    <source>
        <dbReference type="Pfam" id="PF01321"/>
    </source>
</evidence>
<dbReference type="Pfam" id="PF00557">
    <property type="entry name" value="Peptidase_M24"/>
    <property type="match status" value="1"/>
</dbReference>
<evidence type="ECO:0000313" key="6">
    <source>
        <dbReference type="EMBL" id="KKU76534.1"/>
    </source>
</evidence>
<feature type="domain" description="Creatinase N-terminal" evidence="5">
    <location>
        <begin position="5"/>
        <end position="136"/>
    </location>
</feature>
<dbReference type="Gene3D" id="3.40.350.10">
    <property type="entry name" value="Creatinase/prolidase N-terminal domain"/>
    <property type="match status" value="1"/>
</dbReference>
<accession>A0A0G1T405</accession>
<comment type="caution">
    <text evidence="6">The sequence shown here is derived from an EMBL/GenBank/DDBJ whole genome shotgun (WGS) entry which is preliminary data.</text>
</comment>
<dbReference type="InterPro" id="IPR000587">
    <property type="entry name" value="Creatinase_N"/>
</dbReference>
<dbReference type="Proteomes" id="UP000034682">
    <property type="component" value="Unassembled WGS sequence"/>
</dbReference>
<sequence length="363" mass="39496">MIQSRLARVRRLMHTERADAFFVFNNEESGQPGTRYLSGFSGSASVLAVTRRICFLMTDGRYFEQVALEAPGVILVRLGEQPVGEWISNLAKKEHWKRVLVDGIVTSAADFALLKKRLRGVNISVAPGFLQQIRTVKETDEVKNIGRAAKIAAGAFHKFLKTIKIGETEKLLAARLDFFMKECGAERIAFDTIVASGANGARPHAQPTDKKIKKGEFITFDFGAVYHGYACDITRTAALGRISPALRSLYEAVRAAQCAGCLAARAGITGAALDEVCRAVLREHGYEDYFLHSTGHGLGMEVHELPIVSRANSKKLPAGSVITCEPGVYVAGLGGVRIEDDLALTKTGAKNLTRMITTDLITI</sequence>
<dbReference type="PANTHER" id="PTHR46112:SF3">
    <property type="entry name" value="AMINOPEPTIDASE YPDF"/>
    <property type="match status" value="1"/>
</dbReference>
<dbReference type="CDD" id="cd01092">
    <property type="entry name" value="APP-like"/>
    <property type="match status" value="1"/>
</dbReference>
<dbReference type="InterPro" id="IPR036005">
    <property type="entry name" value="Creatinase/aminopeptidase-like"/>
</dbReference>
<evidence type="ECO:0000256" key="3">
    <source>
        <dbReference type="RuleBase" id="RU000590"/>
    </source>
</evidence>
<dbReference type="Gene3D" id="3.90.230.10">
    <property type="entry name" value="Creatinase/methionine aminopeptidase superfamily"/>
    <property type="match status" value="1"/>
</dbReference>